<evidence type="ECO:0000259" key="3">
    <source>
        <dbReference type="PROSITE" id="PS50011"/>
    </source>
</evidence>
<dbReference type="Proteomes" id="UP001470230">
    <property type="component" value="Unassembled WGS sequence"/>
</dbReference>
<evidence type="ECO:0000256" key="2">
    <source>
        <dbReference type="ARBA" id="ARBA00022840"/>
    </source>
</evidence>
<evidence type="ECO:0000313" key="5">
    <source>
        <dbReference type="Proteomes" id="UP001470230"/>
    </source>
</evidence>
<dbReference type="PROSITE" id="PS50011">
    <property type="entry name" value="PROTEIN_KINASE_DOM"/>
    <property type="match status" value="1"/>
</dbReference>
<comment type="caution">
    <text evidence="4">The sequence shown here is derived from an EMBL/GenBank/DDBJ whole genome shotgun (WGS) entry which is preliminary data.</text>
</comment>
<gene>
    <name evidence="4" type="ORF">M9Y10_007412</name>
</gene>
<evidence type="ECO:0000256" key="1">
    <source>
        <dbReference type="ARBA" id="ARBA00022741"/>
    </source>
</evidence>
<dbReference type="SUPFAM" id="SSF56112">
    <property type="entry name" value="Protein kinase-like (PK-like)"/>
    <property type="match status" value="1"/>
</dbReference>
<dbReference type="PANTHER" id="PTHR27001:SF931">
    <property type="entry name" value="OS11G0664100 PROTEIN"/>
    <property type="match status" value="1"/>
</dbReference>
<keyword evidence="5" id="KW-1185">Reference proteome</keyword>
<dbReference type="InterPro" id="IPR001245">
    <property type="entry name" value="Ser-Thr/Tyr_kinase_cat_dom"/>
</dbReference>
<evidence type="ECO:0000313" key="4">
    <source>
        <dbReference type="EMBL" id="KAK8871674.1"/>
    </source>
</evidence>
<keyword evidence="1" id="KW-0547">Nucleotide-binding</keyword>
<dbReference type="Pfam" id="PF07714">
    <property type="entry name" value="PK_Tyr_Ser-Thr"/>
    <property type="match status" value="1"/>
</dbReference>
<dbReference type="InterPro" id="IPR000719">
    <property type="entry name" value="Prot_kinase_dom"/>
</dbReference>
<protein>
    <recommendedName>
        <fullName evidence="3">Protein kinase domain-containing protein</fullName>
    </recommendedName>
</protein>
<reference evidence="4 5" key="1">
    <citation type="submission" date="2024-04" db="EMBL/GenBank/DDBJ databases">
        <title>Tritrichomonas musculus Genome.</title>
        <authorList>
            <person name="Alves-Ferreira E."/>
            <person name="Grigg M."/>
            <person name="Lorenzi H."/>
            <person name="Galac M."/>
        </authorList>
    </citation>
    <scope>NUCLEOTIDE SEQUENCE [LARGE SCALE GENOMIC DNA]</scope>
    <source>
        <strain evidence="4 5">EAF2021</strain>
    </source>
</reference>
<sequence length="201" mass="23641">MDSIESSDTYLDIFKFEKQEEIKSDWQTDTYILRDKDTKNLFFAKASHYEITKYTPTPNLTINQESNLLSKIKYPSIIKFVGFSQIDLERKNKHVMVTEYCRNGSLNSILKDKKIKINDTHKLIILFGIASGMLYLKSNQIIFRNLNTKNIFLDDNLFPKISGFQLAKQYDSIPYILADIEGEPIYIAPKIWENWKYSERK</sequence>
<dbReference type="InterPro" id="IPR011009">
    <property type="entry name" value="Kinase-like_dom_sf"/>
</dbReference>
<keyword evidence="2" id="KW-0067">ATP-binding</keyword>
<organism evidence="4 5">
    <name type="scientific">Tritrichomonas musculus</name>
    <dbReference type="NCBI Taxonomy" id="1915356"/>
    <lineage>
        <taxon>Eukaryota</taxon>
        <taxon>Metamonada</taxon>
        <taxon>Parabasalia</taxon>
        <taxon>Tritrichomonadida</taxon>
        <taxon>Tritrichomonadidae</taxon>
        <taxon>Tritrichomonas</taxon>
    </lineage>
</organism>
<accession>A0ABR2J1H3</accession>
<name>A0ABR2J1H3_9EUKA</name>
<dbReference type="EMBL" id="JAPFFF010000013">
    <property type="protein sequence ID" value="KAK8871674.1"/>
    <property type="molecule type" value="Genomic_DNA"/>
</dbReference>
<dbReference type="PANTHER" id="PTHR27001">
    <property type="entry name" value="OS01G0253100 PROTEIN"/>
    <property type="match status" value="1"/>
</dbReference>
<dbReference type="Gene3D" id="1.10.510.10">
    <property type="entry name" value="Transferase(Phosphotransferase) domain 1"/>
    <property type="match status" value="1"/>
</dbReference>
<feature type="domain" description="Protein kinase" evidence="3">
    <location>
        <begin position="16"/>
        <end position="201"/>
    </location>
</feature>
<proteinExistence type="predicted"/>